<protein>
    <recommendedName>
        <fullName evidence="5">Elongator complex protein 4</fullName>
    </recommendedName>
</protein>
<sequence length="379" mass="41093">MTSFKRKATGRATLPSYPRTRISPASNLTLITSTGISSLDDILGGGLPLSCSLVFAAPDVHSSYGELVQKYFVAQGLASGQRICVVGQNTADFVGDIMWISKSQVWNAPESEEEDEGDASQKVKIAWRYEKMKQFKTTVGDMNQNGESFCLPFELSSRVPREVIEEAVDKKMVQFVDSGREGLSTSRVLGEISKELERDTTVPLRICIPGLGSAAWGNLTGQGMLYFLHSLKSLLHKHGHGCASISLAPEISTSGWGGAGWMEKVGWATDGAVTISAFTANPALSSIFPGHHGLVEIHRLPAPHTQSPPSDRFSTLRGLGTSGENNLAFKCTRKRLVFETLHLDVEGGTSERRTPAAAAAKKTTTTTTKRRVVFEDNEF</sequence>
<dbReference type="PANTHER" id="PTHR12896">
    <property type="entry name" value="PAX6 NEIGHBOR PROTEIN PAXNEB"/>
    <property type="match status" value="1"/>
</dbReference>
<evidence type="ECO:0000313" key="10">
    <source>
        <dbReference type="Proteomes" id="UP000053424"/>
    </source>
</evidence>
<gene>
    <name evidence="9" type="ORF">M413DRAFT_439717</name>
</gene>
<dbReference type="Gene3D" id="3.40.50.300">
    <property type="entry name" value="P-loop containing nucleotide triphosphate hydrolases"/>
    <property type="match status" value="1"/>
</dbReference>
<keyword evidence="6" id="KW-0963">Cytoplasm</keyword>
<dbReference type="GO" id="GO:0002098">
    <property type="term" value="P:tRNA wobble uridine modification"/>
    <property type="evidence" value="ECO:0007669"/>
    <property type="project" value="InterPro"/>
</dbReference>
<evidence type="ECO:0000256" key="8">
    <source>
        <dbReference type="ARBA" id="ARBA00023242"/>
    </source>
</evidence>
<dbReference type="STRING" id="686832.A0A0C3CV64"/>
<keyword evidence="8" id="KW-0539">Nucleus</keyword>
<evidence type="ECO:0000313" key="9">
    <source>
        <dbReference type="EMBL" id="KIM48024.1"/>
    </source>
</evidence>
<evidence type="ECO:0000256" key="7">
    <source>
        <dbReference type="ARBA" id="ARBA00022694"/>
    </source>
</evidence>
<dbReference type="HOGENOM" id="CLU_031345_1_0_1"/>
<dbReference type="InterPro" id="IPR008728">
    <property type="entry name" value="Elongator_complex_protein_4"/>
</dbReference>
<dbReference type="PANTHER" id="PTHR12896:SF1">
    <property type="entry name" value="ELONGATOR COMPLEX PROTEIN 4"/>
    <property type="match status" value="1"/>
</dbReference>
<comment type="subcellular location">
    <subcellularLocation>
        <location evidence="2">Cytoplasm</location>
    </subcellularLocation>
    <subcellularLocation>
        <location evidence="1">Nucleus</location>
    </subcellularLocation>
</comment>
<comment type="pathway">
    <text evidence="3">tRNA modification; 5-methoxycarbonylmethyl-2-thiouridine-tRNA biosynthesis.</text>
</comment>
<keyword evidence="7" id="KW-0819">tRNA processing</keyword>
<keyword evidence="10" id="KW-1185">Reference proteome</keyword>
<dbReference type="OrthoDB" id="289162at2759"/>
<accession>A0A0C3CV64</accession>
<evidence type="ECO:0000256" key="4">
    <source>
        <dbReference type="ARBA" id="ARBA00007573"/>
    </source>
</evidence>
<evidence type="ECO:0000256" key="5">
    <source>
        <dbReference type="ARBA" id="ARBA00020265"/>
    </source>
</evidence>
<evidence type="ECO:0000256" key="3">
    <source>
        <dbReference type="ARBA" id="ARBA00005043"/>
    </source>
</evidence>
<dbReference type="AlphaFoldDB" id="A0A0C3CV64"/>
<dbReference type="CDD" id="cd19494">
    <property type="entry name" value="Elp4"/>
    <property type="match status" value="1"/>
</dbReference>
<dbReference type="UniPathway" id="UPA00988"/>
<organism evidence="9 10">
    <name type="scientific">Hebeloma cylindrosporum</name>
    <dbReference type="NCBI Taxonomy" id="76867"/>
    <lineage>
        <taxon>Eukaryota</taxon>
        <taxon>Fungi</taxon>
        <taxon>Dikarya</taxon>
        <taxon>Basidiomycota</taxon>
        <taxon>Agaricomycotina</taxon>
        <taxon>Agaricomycetes</taxon>
        <taxon>Agaricomycetidae</taxon>
        <taxon>Agaricales</taxon>
        <taxon>Agaricineae</taxon>
        <taxon>Hymenogastraceae</taxon>
        <taxon>Hebeloma</taxon>
    </lineage>
</organism>
<dbReference type="InterPro" id="IPR027417">
    <property type="entry name" value="P-loop_NTPase"/>
</dbReference>
<reference evidence="9 10" key="1">
    <citation type="submission" date="2014-04" db="EMBL/GenBank/DDBJ databases">
        <authorList>
            <consortium name="DOE Joint Genome Institute"/>
            <person name="Kuo A."/>
            <person name="Gay G."/>
            <person name="Dore J."/>
            <person name="Kohler A."/>
            <person name="Nagy L.G."/>
            <person name="Floudas D."/>
            <person name="Copeland A."/>
            <person name="Barry K.W."/>
            <person name="Cichocki N."/>
            <person name="Veneault-Fourrey C."/>
            <person name="LaButti K."/>
            <person name="Lindquist E.A."/>
            <person name="Lipzen A."/>
            <person name="Lundell T."/>
            <person name="Morin E."/>
            <person name="Murat C."/>
            <person name="Sun H."/>
            <person name="Tunlid A."/>
            <person name="Henrissat B."/>
            <person name="Grigoriev I.V."/>
            <person name="Hibbett D.S."/>
            <person name="Martin F."/>
            <person name="Nordberg H.P."/>
            <person name="Cantor M.N."/>
            <person name="Hua S.X."/>
        </authorList>
    </citation>
    <scope>NUCLEOTIDE SEQUENCE [LARGE SCALE GENOMIC DNA]</scope>
    <source>
        <strain evidence="10">h7</strain>
    </source>
</reference>
<dbReference type="GO" id="GO:0008023">
    <property type="term" value="C:transcription elongation factor complex"/>
    <property type="evidence" value="ECO:0007669"/>
    <property type="project" value="TreeGrafter"/>
</dbReference>
<reference evidence="10" key="2">
    <citation type="submission" date="2015-01" db="EMBL/GenBank/DDBJ databases">
        <title>Evolutionary Origins and Diversification of the Mycorrhizal Mutualists.</title>
        <authorList>
            <consortium name="DOE Joint Genome Institute"/>
            <consortium name="Mycorrhizal Genomics Consortium"/>
            <person name="Kohler A."/>
            <person name="Kuo A."/>
            <person name="Nagy L.G."/>
            <person name="Floudas D."/>
            <person name="Copeland A."/>
            <person name="Barry K.W."/>
            <person name="Cichocki N."/>
            <person name="Veneault-Fourrey C."/>
            <person name="LaButti K."/>
            <person name="Lindquist E.A."/>
            <person name="Lipzen A."/>
            <person name="Lundell T."/>
            <person name="Morin E."/>
            <person name="Murat C."/>
            <person name="Riley R."/>
            <person name="Ohm R."/>
            <person name="Sun H."/>
            <person name="Tunlid A."/>
            <person name="Henrissat B."/>
            <person name="Grigoriev I.V."/>
            <person name="Hibbett D.S."/>
            <person name="Martin F."/>
        </authorList>
    </citation>
    <scope>NUCLEOTIDE SEQUENCE [LARGE SCALE GENOMIC DNA]</scope>
    <source>
        <strain evidence="10">h7</strain>
    </source>
</reference>
<evidence type="ECO:0000256" key="1">
    <source>
        <dbReference type="ARBA" id="ARBA00004123"/>
    </source>
</evidence>
<dbReference type="GO" id="GO:0033588">
    <property type="term" value="C:elongator holoenzyme complex"/>
    <property type="evidence" value="ECO:0007669"/>
    <property type="project" value="InterPro"/>
</dbReference>
<dbReference type="EMBL" id="KN831769">
    <property type="protein sequence ID" value="KIM48024.1"/>
    <property type="molecule type" value="Genomic_DNA"/>
</dbReference>
<proteinExistence type="inferred from homology"/>
<evidence type="ECO:0000256" key="2">
    <source>
        <dbReference type="ARBA" id="ARBA00004496"/>
    </source>
</evidence>
<comment type="similarity">
    <text evidence="4">Belongs to the ELP4 family.</text>
</comment>
<name>A0A0C3CV64_HEBCY</name>
<dbReference type="Proteomes" id="UP000053424">
    <property type="component" value="Unassembled WGS sequence"/>
</dbReference>
<dbReference type="Pfam" id="PF05625">
    <property type="entry name" value="PAXNEB"/>
    <property type="match status" value="1"/>
</dbReference>
<dbReference type="GO" id="GO:0005737">
    <property type="term" value="C:cytoplasm"/>
    <property type="evidence" value="ECO:0007669"/>
    <property type="project" value="UniProtKB-SubCell"/>
</dbReference>
<evidence type="ECO:0000256" key="6">
    <source>
        <dbReference type="ARBA" id="ARBA00022490"/>
    </source>
</evidence>